<proteinExistence type="predicted"/>
<reference evidence="6 8" key="1">
    <citation type="submission" date="2020-08" db="EMBL/GenBank/DDBJ databases">
        <title>Plant Genome Project.</title>
        <authorList>
            <person name="Zhang R.-G."/>
        </authorList>
    </citation>
    <scope>NUCLEOTIDE SEQUENCE [LARGE SCALE GENOMIC DNA]</scope>
    <source>
        <tissue evidence="6">Rhizome</tissue>
    </source>
</reference>
<evidence type="ECO:0000313" key="6">
    <source>
        <dbReference type="EMBL" id="KAG6483740.1"/>
    </source>
</evidence>
<evidence type="ECO:0000256" key="3">
    <source>
        <dbReference type="ARBA" id="ARBA00022679"/>
    </source>
</evidence>
<dbReference type="PANTHER" id="PTHR43378:SF2">
    <property type="entry name" value="UDP-3-O-ACYLGLUCOSAMINE N-ACYLTRANSFERASE 1, MITOCHONDRIAL-RELATED"/>
    <property type="match status" value="1"/>
</dbReference>
<dbReference type="CDD" id="cd03352">
    <property type="entry name" value="LbH_LpxD"/>
    <property type="match status" value="1"/>
</dbReference>
<keyword evidence="2" id="KW-0441">Lipid A biosynthesis</keyword>
<evidence type="ECO:0000313" key="7">
    <source>
        <dbReference type="EMBL" id="KAG6483742.1"/>
    </source>
</evidence>
<keyword evidence="1" id="KW-0444">Lipid biosynthesis</keyword>
<dbReference type="InterPro" id="IPR007691">
    <property type="entry name" value="LpxD"/>
</dbReference>
<dbReference type="InterPro" id="IPR018357">
    <property type="entry name" value="Hexapep_transf_CS"/>
</dbReference>
<name>A0A8J5FGN9_ZINOF</name>
<dbReference type="GO" id="GO:0016020">
    <property type="term" value="C:membrane"/>
    <property type="evidence" value="ECO:0007669"/>
    <property type="project" value="GOC"/>
</dbReference>
<evidence type="ECO:0000256" key="1">
    <source>
        <dbReference type="ARBA" id="ARBA00022516"/>
    </source>
</evidence>
<gene>
    <name evidence="6" type="ORF">ZIOFF_060394</name>
    <name evidence="7" type="ORF">ZIOFF_060396</name>
</gene>
<dbReference type="InterPro" id="IPR001451">
    <property type="entry name" value="Hexapep"/>
</dbReference>
<dbReference type="Pfam" id="PF00132">
    <property type="entry name" value="Hexapep"/>
    <property type="match status" value="1"/>
</dbReference>
<organism evidence="6 8">
    <name type="scientific">Zingiber officinale</name>
    <name type="common">Ginger</name>
    <name type="synonym">Amomum zingiber</name>
    <dbReference type="NCBI Taxonomy" id="94328"/>
    <lineage>
        <taxon>Eukaryota</taxon>
        <taxon>Viridiplantae</taxon>
        <taxon>Streptophyta</taxon>
        <taxon>Embryophyta</taxon>
        <taxon>Tracheophyta</taxon>
        <taxon>Spermatophyta</taxon>
        <taxon>Magnoliopsida</taxon>
        <taxon>Liliopsida</taxon>
        <taxon>Zingiberales</taxon>
        <taxon>Zingiberaceae</taxon>
        <taxon>Zingiber</taxon>
    </lineage>
</organism>
<dbReference type="NCBIfam" id="NF002060">
    <property type="entry name" value="PRK00892.1"/>
    <property type="match status" value="1"/>
</dbReference>
<dbReference type="EMBL" id="JACMSC010000016">
    <property type="protein sequence ID" value="KAG6483740.1"/>
    <property type="molecule type" value="Genomic_DNA"/>
</dbReference>
<comment type="caution">
    <text evidence="6">The sequence shown here is derived from an EMBL/GenBank/DDBJ whole genome shotgun (WGS) entry which is preliminary data.</text>
</comment>
<dbReference type="GO" id="GO:0016410">
    <property type="term" value="F:N-acyltransferase activity"/>
    <property type="evidence" value="ECO:0007669"/>
    <property type="project" value="InterPro"/>
</dbReference>
<dbReference type="Proteomes" id="UP000734854">
    <property type="component" value="Unassembled WGS sequence"/>
</dbReference>
<keyword evidence="4" id="KW-0443">Lipid metabolism</keyword>
<dbReference type="SUPFAM" id="SSF51161">
    <property type="entry name" value="Trimeric LpxA-like enzymes"/>
    <property type="match status" value="1"/>
</dbReference>
<dbReference type="PANTHER" id="PTHR43378">
    <property type="entry name" value="UDP-3-O-ACYLGLUCOSAMINE N-ACYLTRANSFERASE"/>
    <property type="match status" value="1"/>
</dbReference>
<dbReference type="EMBL" id="JACMSC010000016">
    <property type="protein sequence ID" value="KAG6483742.1"/>
    <property type="molecule type" value="Genomic_DNA"/>
</dbReference>
<sequence>MDYEGKEEYEFLDNCTKVVGDALEGGRKKNLDWERRKANDSTDFASWKGVRIGAGAVADPSVTISLVSMKVTSKLARKAFHFLSRGRSTSIQLPSCYVNLRHISCSPSEVNKIFNDDSLEFARWKNGGGLFHQSSDIDPTAIIEIGAVVHGNCMLASDVHIRSGTVVGSSVSIGQSTKVGYKSVLTNCSVGNFSTIHNGVCVGQDGFGFFVDENGHMVKKPQELFVRIANHVEIGANTCIDRGSWRDTVIGDHTKIDNLVQIGHNVVIGKCCMLCGQVGVAGSVTIGDYVTLGGRVAIRDHVTIASKVRLAANSSVTKDITEPGDYGGFPAVPIREWRRQFARLRSTCK</sequence>
<evidence type="ECO:0000256" key="4">
    <source>
        <dbReference type="ARBA" id="ARBA00023098"/>
    </source>
</evidence>
<keyword evidence="5" id="KW-0012">Acyltransferase</keyword>
<dbReference type="GO" id="GO:0009245">
    <property type="term" value="P:lipid A biosynthetic process"/>
    <property type="evidence" value="ECO:0007669"/>
    <property type="project" value="UniProtKB-KW"/>
</dbReference>
<dbReference type="AlphaFoldDB" id="A0A8J5FGN9"/>
<keyword evidence="8" id="KW-1185">Reference proteome</keyword>
<keyword evidence="3" id="KW-0808">Transferase</keyword>
<evidence type="ECO:0000256" key="5">
    <source>
        <dbReference type="ARBA" id="ARBA00023315"/>
    </source>
</evidence>
<dbReference type="InterPro" id="IPR011004">
    <property type="entry name" value="Trimer_LpxA-like_sf"/>
</dbReference>
<evidence type="ECO:0000313" key="8">
    <source>
        <dbReference type="Proteomes" id="UP000734854"/>
    </source>
</evidence>
<dbReference type="PROSITE" id="PS00101">
    <property type="entry name" value="HEXAPEP_TRANSFERASES"/>
    <property type="match status" value="1"/>
</dbReference>
<protein>
    <submittedName>
        <fullName evidence="6">Uncharacterized protein</fullName>
    </submittedName>
</protein>
<evidence type="ECO:0000256" key="2">
    <source>
        <dbReference type="ARBA" id="ARBA00022556"/>
    </source>
</evidence>
<dbReference type="Gene3D" id="2.160.10.10">
    <property type="entry name" value="Hexapeptide repeat proteins"/>
    <property type="match status" value="1"/>
</dbReference>
<accession>A0A8J5FGN9</accession>